<feature type="non-terminal residue" evidence="1">
    <location>
        <position position="1"/>
    </location>
</feature>
<proteinExistence type="predicted"/>
<dbReference type="EMBL" id="CAJVQC010151284">
    <property type="protein sequence ID" value="CAG8846443.1"/>
    <property type="molecule type" value="Genomic_DNA"/>
</dbReference>
<organism evidence="1 2">
    <name type="scientific">Racocetra persica</name>
    <dbReference type="NCBI Taxonomy" id="160502"/>
    <lineage>
        <taxon>Eukaryota</taxon>
        <taxon>Fungi</taxon>
        <taxon>Fungi incertae sedis</taxon>
        <taxon>Mucoromycota</taxon>
        <taxon>Glomeromycotina</taxon>
        <taxon>Glomeromycetes</taxon>
        <taxon>Diversisporales</taxon>
        <taxon>Gigasporaceae</taxon>
        <taxon>Racocetra</taxon>
    </lineage>
</organism>
<feature type="non-terminal residue" evidence="1">
    <location>
        <position position="58"/>
    </location>
</feature>
<protein>
    <submittedName>
        <fullName evidence="1">18046_t:CDS:1</fullName>
    </submittedName>
</protein>
<dbReference type="Proteomes" id="UP000789920">
    <property type="component" value="Unassembled WGS sequence"/>
</dbReference>
<evidence type="ECO:0000313" key="1">
    <source>
        <dbReference type="EMBL" id="CAG8846443.1"/>
    </source>
</evidence>
<gene>
    <name evidence="1" type="ORF">RPERSI_LOCUS34146</name>
</gene>
<name>A0ACA9SSC2_9GLOM</name>
<sequence>DINKEDKVNINEETSKARSKEIFMEDSIYKLFQQVFVNDSWSCASPIKKPYYSARIFP</sequence>
<accession>A0ACA9SSC2</accession>
<evidence type="ECO:0000313" key="2">
    <source>
        <dbReference type="Proteomes" id="UP000789920"/>
    </source>
</evidence>
<reference evidence="1" key="1">
    <citation type="submission" date="2021-06" db="EMBL/GenBank/DDBJ databases">
        <authorList>
            <person name="Kallberg Y."/>
            <person name="Tangrot J."/>
            <person name="Rosling A."/>
        </authorList>
    </citation>
    <scope>NUCLEOTIDE SEQUENCE</scope>
    <source>
        <strain evidence="1">MA461A</strain>
    </source>
</reference>
<keyword evidence="2" id="KW-1185">Reference proteome</keyword>
<comment type="caution">
    <text evidence="1">The sequence shown here is derived from an EMBL/GenBank/DDBJ whole genome shotgun (WGS) entry which is preliminary data.</text>
</comment>